<dbReference type="InterPro" id="IPR011009">
    <property type="entry name" value="Kinase-like_dom_sf"/>
</dbReference>
<dbReference type="Proteomes" id="UP000321234">
    <property type="component" value="Unassembled WGS sequence"/>
</dbReference>
<dbReference type="Pfam" id="PF00069">
    <property type="entry name" value="Pkinase"/>
    <property type="match status" value="1"/>
</dbReference>
<evidence type="ECO:0000256" key="2">
    <source>
        <dbReference type="ARBA" id="ARBA00022527"/>
    </source>
</evidence>
<feature type="region of interest" description="Disordered" evidence="8">
    <location>
        <begin position="438"/>
        <end position="487"/>
    </location>
</feature>
<comment type="caution">
    <text evidence="10">The sequence shown here is derived from an EMBL/GenBank/DDBJ whole genome shotgun (WGS) entry which is preliminary data.</text>
</comment>
<feature type="compositionally biased region" description="Low complexity" evidence="8">
    <location>
        <begin position="325"/>
        <end position="337"/>
    </location>
</feature>
<evidence type="ECO:0000256" key="8">
    <source>
        <dbReference type="SAM" id="MobiDB-lite"/>
    </source>
</evidence>
<reference evidence="10 11" key="1">
    <citation type="submission" date="2019-07" db="EMBL/GenBank/DDBJ databases">
        <title>Quadrisphaera sp. strain DD2A genome sequencing and assembly.</title>
        <authorList>
            <person name="Kim I."/>
        </authorList>
    </citation>
    <scope>NUCLEOTIDE SEQUENCE [LARGE SCALE GENOMIC DNA]</scope>
    <source>
        <strain evidence="10 11">DD2A</strain>
    </source>
</reference>
<protein>
    <recommendedName>
        <fullName evidence="1">non-specific serine/threonine protein kinase</fullName>
        <ecNumber evidence="1">2.7.11.1</ecNumber>
    </recommendedName>
</protein>
<keyword evidence="2 10" id="KW-0723">Serine/threonine-protein kinase</keyword>
<dbReference type="InterPro" id="IPR017441">
    <property type="entry name" value="Protein_kinase_ATP_BS"/>
</dbReference>
<dbReference type="GO" id="GO:0004674">
    <property type="term" value="F:protein serine/threonine kinase activity"/>
    <property type="evidence" value="ECO:0007669"/>
    <property type="project" value="UniProtKB-KW"/>
</dbReference>
<dbReference type="OrthoDB" id="9762169at2"/>
<gene>
    <name evidence="10" type="ORF">FMM08_08750</name>
</gene>
<name>A0A5C8ZFJ0_9ACTN</name>
<proteinExistence type="predicted"/>
<dbReference type="EC" id="2.7.11.1" evidence="1"/>
<dbReference type="GO" id="GO:0005524">
    <property type="term" value="F:ATP binding"/>
    <property type="evidence" value="ECO:0007669"/>
    <property type="project" value="UniProtKB-UniRule"/>
</dbReference>
<evidence type="ECO:0000313" key="10">
    <source>
        <dbReference type="EMBL" id="TXR56805.1"/>
    </source>
</evidence>
<evidence type="ECO:0000256" key="6">
    <source>
        <dbReference type="ARBA" id="ARBA00022840"/>
    </source>
</evidence>
<dbReference type="Gene3D" id="3.30.200.20">
    <property type="entry name" value="Phosphorylase Kinase, domain 1"/>
    <property type="match status" value="1"/>
</dbReference>
<evidence type="ECO:0000259" key="9">
    <source>
        <dbReference type="PROSITE" id="PS50011"/>
    </source>
</evidence>
<evidence type="ECO:0000256" key="5">
    <source>
        <dbReference type="ARBA" id="ARBA00022777"/>
    </source>
</evidence>
<keyword evidence="5 10" id="KW-0418">Kinase</keyword>
<dbReference type="InterPro" id="IPR008271">
    <property type="entry name" value="Ser/Thr_kinase_AS"/>
</dbReference>
<dbReference type="CDD" id="cd14014">
    <property type="entry name" value="STKc_PknB_like"/>
    <property type="match status" value="1"/>
</dbReference>
<sequence length="666" mass="66147">MDIGQQFGGYRIEGQVGRGGMGVVHEAYDTVRERRVALKVLAPDLADDEGYRARFLHEARTVAGLTSPHVVPVHDFGVVDGRLFLDMALIDGLDLAAVLAAGPVSAARAVGIVEQVADALDVAHERGLVHRDVKAANVLVVRRRADQPDFVYLSDFGLARSTAPSAAAAGLTAVGTVVGTAECMSPEQIEGRPVDARSDVYALGCLLFHCLTGRPPFTTTADGRPASAISVLDAHRAAPVPLLPPGGAWGSLDLVLATAMAKDPAHRYASAGALGRAAREALSVAPAAAPAAAAAAPVLAHAAAGGQTAPTAPTARGLDSSETMAAPARTAPPTTAPAGGGGGAFGPAYGGPVTPLAATAVAASSVPPVPVAPLAPTGRPPVPGHGAGGYAGQPTPPGRGLRTGAVIGIVGGSLAVLGLIAAGGVIAVGAFSEDEPAAAASTPRPSASAPASSSSSAPSSTSPSTSPSAATPAPPATVPNPALGATTTQPMDAAHTALLAALPRELNACEPITLDPGDSPIPTAAAVSCLGTNLPGGEVYAMSYPDEATRDTAFNDLVHMEGNTNGQCPNNDGAGPWTSPSGASGGTAACYQVFDDPEDPDSTSHAVMAWTVAGQPIFLTAFDPWSSLVPPLVQWQQGHAAEYAATVPDPALASAPATAPASAGQV</sequence>
<dbReference type="PANTHER" id="PTHR43289:SF6">
    <property type="entry name" value="SERINE_THREONINE-PROTEIN KINASE NEKL-3"/>
    <property type="match status" value="1"/>
</dbReference>
<dbReference type="Gene3D" id="1.10.510.10">
    <property type="entry name" value="Transferase(Phosphotransferase) domain 1"/>
    <property type="match status" value="1"/>
</dbReference>
<evidence type="ECO:0000313" key="11">
    <source>
        <dbReference type="Proteomes" id="UP000321234"/>
    </source>
</evidence>
<dbReference type="SMART" id="SM00220">
    <property type="entry name" value="S_TKc"/>
    <property type="match status" value="1"/>
</dbReference>
<dbReference type="EMBL" id="VKAC01000004">
    <property type="protein sequence ID" value="TXR56805.1"/>
    <property type="molecule type" value="Genomic_DNA"/>
</dbReference>
<evidence type="ECO:0000256" key="3">
    <source>
        <dbReference type="ARBA" id="ARBA00022679"/>
    </source>
</evidence>
<feature type="region of interest" description="Disordered" evidence="8">
    <location>
        <begin position="372"/>
        <end position="397"/>
    </location>
</feature>
<feature type="region of interest" description="Disordered" evidence="8">
    <location>
        <begin position="307"/>
        <end position="343"/>
    </location>
</feature>
<evidence type="ECO:0000256" key="1">
    <source>
        <dbReference type="ARBA" id="ARBA00012513"/>
    </source>
</evidence>
<keyword evidence="3" id="KW-0808">Transferase</keyword>
<evidence type="ECO:0000256" key="4">
    <source>
        <dbReference type="ARBA" id="ARBA00022741"/>
    </source>
</evidence>
<evidence type="ECO:0000256" key="7">
    <source>
        <dbReference type="PROSITE-ProRule" id="PRU10141"/>
    </source>
</evidence>
<dbReference type="SUPFAM" id="SSF56112">
    <property type="entry name" value="Protein kinase-like (PK-like)"/>
    <property type="match status" value="1"/>
</dbReference>
<dbReference type="RefSeq" id="WP_147925934.1">
    <property type="nucleotide sequence ID" value="NZ_VKAC01000004.1"/>
</dbReference>
<dbReference type="InterPro" id="IPR000719">
    <property type="entry name" value="Prot_kinase_dom"/>
</dbReference>
<dbReference type="PANTHER" id="PTHR43289">
    <property type="entry name" value="MITOGEN-ACTIVATED PROTEIN KINASE KINASE KINASE 20-RELATED"/>
    <property type="match status" value="1"/>
</dbReference>
<feature type="compositionally biased region" description="Low complexity" evidence="8">
    <location>
        <begin position="438"/>
        <end position="471"/>
    </location>
</feature>
<accession>A0A5C8ZFJ0</accession>
<feature type="domain" description="Protein kinase" evidence="9">
    <location>
        <begin position="10"/>
        <end position="282"/>
    </location>
</feature>
<keyword evidence="6 7" id="KW-0067">ATP-binding</keyword>
<feature type="compositionally biased region" description="Pro residues" evidence="8">
    <location>
        <begin position="372"/>
        <end position="383"/>
    </location>
</feature>
<dbReference type="PROSITE" id="PS50011">
    <property type="entry name" value="PROTEIN_KINASE_DOM"/>
    <property type="match status" value="1"/>
</dbReference>
<dbReference type="PROSITE" id="PS00107">
    <property type="entry name" value="PROTEIN_KINASE_ATP"/>
    <property type="match status" value="1"/>
</dbReference>
<feature type="binding site" evidence="7">
    <location>
        <position position="39"/>
    </location>
    <ligand>
        <name>ATP</name>
        <dbReference type="ChEBI" id="CHEBI:30616"/>
    </ligand>
</feature>
<keyword evidence="4 7" id="KW-0547">Nucleotide-binding</keyword>
<dbReference type="AlphaFoldDB" id="A0A5C8ZFJ0"/>
<dbReference type="PROSITE" id="PS00108">
    <property type="entry name" value="PROTEIN_KINASE_ST"/>
    <property type="match status" value="1"/>
</dbReference>
<keyword evidence="11" id="KW-1185">Reference proteome</keyword>
<organism evidence="10 11">
    <name type="scientific">Quadrisphaera setariae</name>
    <dbReference type="NCBI Taxonomy" id="2593304"/>
    <lineage>
        <taxon>Bacteria</taxon>
        <taxon>Bacillati</taxon>
        <taxon>Actinomycetota</taxon>
        <taxon>Actinomycetes</taxon>
        <taxon>Kineosporiales</taxon>
        <taxon>Kineosporiaceae</taxon>
        <taxon>Quadrisphaera</taxon>
    </lineage>
</organism>